<organism evidence="2">
    <name type="scientific">Tupanvirus deep ocean</name>
    <dbReference type="NCBI Taxonomy" id="2126984"/>
    <lineage>
        <taxon>Viruses</taxon>
        <taxon>Varidnaviria</taxon>
        <taxon>Bamfordvirae</taxon>
        <taxon>Nucleocytoviricota</taxon>
        <taxon>Megaviricetes</taxon>
        <taxon>Imitervirales</taxon>
        <taxon>Mimiviridae</taxon>
        <taxon>Megamimivirinae</taxon>
        <taxon>Tupanvirus</taxon>
        <taxon>Tupanvirus altamarinense</taxon>
    </lineage>
</organism>
<dbReference type="GO" id="GO:0005524">
    <property type="term" value="F:ATP binding"/>
    <property type="evidence" value="ECO:0007669"/>
    <property type="project" value="InterPro"/>
</dbReference>
<dbReference type="GO" id="GO:0004672">
    <property type="term" value="F:protein kinase activity"/>
    <property type="evidence" value="ECO:0007669"/>
    <property type="project" value="InterPro"/>
</dbReference>
<dbReference type="Gene3D" id="3.40.50.1240">
    <property type="entry name" value="Phosphoglycerate mutase-like"/>
    <property type="match status" value="1"/>
</dbReference>
<proteinExistence type="predicted"/>
<dbReference type="EMBL" id="MF405918">
    <property type="protein sequence ID" value="QKU34646.1"/>
    <property type="molecule type" value="Genomic_DNA"/>
</dbReference>
<dbReference type="RefSeq" id="YP_010781284.1">
    <property type="nucleotide sequence ID" value="NC_075038.1"/>
</dbReference>
<feature type="domain" description="Protein kinase" evidence="1">
    <location>
        <begin position="78"/>
        <end position="401"/>
    </location>
</feature>
<dbReference type="GeneID" id="80517975"/>
<dbReference type="SUPFAM" id="SSF56112">
    <property type="entry name" value="Protein kinase-like (PK-like)"/>
    <property type="match status" value="2"/>
</dbReference>
<dbReference type="Gene3D" id="1.10.510.10">
    <property type="entry name" value="Transferase(Phosphotransferase) domain 1"/>
    <property type="match status" value="1"/>
</dbReference>
<name>A0A6N1NS97_9VIRU</name>
<reference evidence="2" key="1">
    <citation type="submission" date="2017-06" db="EMBL/GenBank/DDBJ databases">
        <authorList>
            <person name="Assis F.L."/>
            <person name="Abrahao J.S."/>
            <person name="Silva L."/>
            <person name="Khalil J.B."/>
            <person name="Rodrigues R."/>
            <person name="Silva L.S."/>
            <person name="Boratto P."/>
            <person name="Andrade M."/>
            <person name="Kroon E.G."/>
            <person name="Ribeiro B."/>
            <person name="Bergier I."/>
            <person name="Seligmann H."/>
            <person name="Ghigo E."/>
            <person name="Colson P."/>
            <person name="Levasseur A."/>
            <person name="Raoult D."/>
            <person name="Scola B.L."/>
        </authorList>
    </citation>
    <scope>NUCLEOTIDE SEQUENCE</scope>
    <source>
        <strain evidence="2">Deep ocean</strain>
    </source>
</reference>
<evidence type="ECO:0000259" key="1">
    <source>
        <dbReference type="PROSITE" id="PS50011"/>
    </source>
</evidence>
<dbReference type="InterPro" id="IPR000719">
    <property type="entry name" value="Prot_kinase_dom"/>
</dbReference>
<sequence>MEVVLSKKYTSEQELVNDFETLPKTKNFFDAMRKLNTIKPLLTNAKITNLDAINEIGKLFYFDDPSLRIISDNAAIKLGEEKIINIGMIPCIIRHYDKIEKRVSFRIIFIDESESSGIDTLLHNSYKFKNNDDINIVTNGYLYAFSNDIINDTYISAIVKILSQRHNSTNIFLDNYITFFIDGEGYQIKNKFQTTLTNFIETLKITREVFMDILKNVMDFLLNLKSHEYGFVHGNLVPDNIYVKNNGDHNYTYQIGNFQDSSIFYNGVRFTNRKNINSKIIYNISDGYYRAPQKINSFVPMHGSHDVYVFMLSLLENSSIIKFFNDDQDFFHYIYEELFSKSDIELLLNILVEKHKIFNQILESDDFAQVKNEKEFMNDMIKLDYDDFKKKHNRLNSNVFYNKYKNKNSLLFKLVTQFYNFKEKSTINNFFLKVNINGFYDKIIETNPLTLDIDNSDLPYKRFPNRYFQLSLKGFNGEYHLCLSKCNNNLNIPETRKNTVCITNRYSKTGITLAKKYYEWDYCHPDVNVYEMSQYKIISRLLSYYNSDGTIDHLKLNSDPYWKILLGMIIDTKLLVPYFDCNNDFVVKSNILPVNSASRSRQFVDVDLGNIYETLNLHHNNSAIDEFIDNISTETNEKYMMKPALLSLIKDVLSKLKKQAFAKVNGISDAKYVNDVFNAFINNEQKIYQLTNKLLYNNYTPNISSMLVHSECKIEDANIYYNYLVTRTEKMGDYFNDFIRLNSNSLQSLYSFKIFLMELLKGSIELETFIERNKAIIDDDSFVFNFYAILIQIAYTLECFYRIGLVHNDLHTANIFIEHLHSPINFKYVLTDDSGEKISKILNIRTRYFVRIFDFDRSYTYPKFHKYLSIKVDKVPKATEIPSENDYSGSPLASKYDFSYVCRWIAHIFGKDVSTARLKNLIHDIIGDYAYKLQQAPVFYKTQPDIEEKVTRESIAPFKWLNSIDINNEIIKTTTNITDLSIENDSYVFILPDASTDYLSTEFDKNHDWIGKTVDQKINICSPIVKNFESHDIIDKLNVLCRTKIAQLDIDWVRHGESCANLDQKINVDLDKYPSRPMGYDKYNYTNNKEHLATSKNQMGLDTKLKAGWKYEPNLSYIGMQQAIMLGTNYISSQPQYNIIMCSPLTRTIMTTMLACRNIPGAVVHVVPYISEIQNVFKYIKSDNQNIAVGSKILKQRILFIKDWLENNWINNFDDIEIMEDLMNSKEYLLKNGVDKEDPVIVEIDKALKCKPSIGKTTKNEFINKYINCDSIIDLVTNVVNFLNEKGMQNNIFFQKYHMHVIDNFKMFKRGAPVNFNILEKYESLYAQKIKNNDLDAEQYNTQNPNIFKFYTEILPEVVDLSRPNRILCVAHGSLIRKIWLTKNPKSFHDNRDQLKHMKNTNVFRETILYDKSIFKMVYDPQLIRTSYENFEFLNVDVCRTQSIKGILNFNLREPSKSQTTSIGKTLKGYVIPDTIPLSKMSYDVQFFDDQMYKDQQIPSIMIGGNDPYYKKYLKYKAKYYKLKNQITNID</sequence>
<dbReference type="InterPro" id="IPR029033">
    <property type="entry name" value="His_PPase_superfam"/>
</dbReference>
<accession>A0A6N1NS97</accession>
<evidence type="ECO:0000313" key="2">
    <source>
        <dbReference type="EMBL" id="QKU34646.1"/>
    </source>
</evidence>
<dbReference type="KEGG" id="vg:80517975"/>
<reference evidence="2" key="2">
    <citation type="journal article" date="2018" name="Nat. Commun.">
        <title>Tailed giant Tupanvirus possesses the most complete translational apparatus of the known virosphere.</title>
        <authorList>
            <person name="Abrahao J."/>
            <person name="Silva L."/>
            <person name="Silva L.S."/>
            <person name="Khalil J.Y.B."/>
            <person name="Rodrigues R."/>
            <person name="Arantes T."/>
            <person name="Assis F."/>
            <person name="Boratto P."/>
            <person name="Andrade M."/>
            <person name="Kroon E.G."/>
            <person name="Ribeiro B."/>
            <person name="Bergier I."/>
            <person name="Seligmann H."/>
            <person name="Ghigo E."/>
            <person name="Colson P."/>
            <person name="Levasseur A."/>
            <person name="Kroemer G."/>
            <person name="Raoult D."/>
            <person name="La Scola B."/>
        </authorList>
    </citation>
    <scope>NUCLEOTIDE SEQUENCE [LARGE SCALE GENOMIC DNA]</scope>
    <source>
        <strain evidence="2">Deep ocean</strain>
    </source>
</reference>
<dbReference type="SUPFAM" id="SSF53254">
    <property type="entry name" value="Phosphoglycerate mutase-like"/>
    <property type="match status" value="1"/>
</dbReference>
<dbReference type="CDD" id="cd07040">
    <property type="entry name" value="HP"/>
    <property type="match status" value="1"/>
</dbReference>
<dbReference type="InterPro" id="IPR011009">
    <property type="entry name" value="Kinase-like_dom_sf"/>
</dbReference>
<dbReference type="PROSITE" id="PS50011">
    <property type="entry name" value="PROTEIN_KINASE_DOM"/>
    <property type="match status" value="1"/>
</dbReference>
<protein>
    <recommendedName>
        <fullName evidence="1">Protein kinase domain-containing protein</fullName>
    </recommendedName>
</protein>